<sequence length="174" mass="20065">MSYLLRKISIAKWEPNLTLQPDNFSGDAITGCTRTKNNTLSVWASDSIDFTTEDVEKIVVALATTMSSPDIIDLIWLDEDWLRENGVQIANNPGQSKFEAVNPMHRDLVAIDHRQLAIVGQHIVEQYNANPELYYKRYSRSEIIALVHKWLTKNNTFKLEDLHEKWVKPLDKIK</sequence>
<evidence type="ECO:0000313" key="1">
    <source>
        <dbReference type="EMBL" id="MWT23816.1"/>
    </source>
</evidence>
<dbReference type="Proteomes" id="UP000462410">
    <property type="component" value="Unassembled WGS sequence"/>
</dbReference>
<organism evidence="1 2">
    <name type="scientific">Escherichia coli</name>
    <dbReference type="NCBI Taxonomy" id="562"/>
    <lineage>
        <taxon>Bacteria</taxon>
        <taxon>Pseudomonadati</taxon>
        <taxon>Pseudomonadota</taxon>
        <taxon>Gammaproteobacteria</taxon>
        <taxon>Enterobacterales</taxon>
        <taxon>Enterobacteriaceae</taxon>
        <taxon>Escherichia</taxon>
    </lineage>
</organism>
<name>A0A8T6A1N2_ECOLX</name>
<proteinExistence type="predicted"/>
<comment type="caution">
    <text evidence="1">The sequence shown here is derived from an EMBL/GenBank/DDBJ whole genome shotgun (WGS) entry which is preliminary data.</text>
</comment>
<reference evidence="1 2" key="1">
    <citation type="submission" date="2019-12" db="EMBL/GenBank/DDBJ databases">
        <title>Enteriobacteria Tanzani isolates_8377-8380.</title>
        <authorList>
            <person name="Subbiah M."/>
            <person name="Call D."/>
        </authorList>
    </citation>
    <scope>NUCLEOTIDE SEQUENCE [LARGE SCALE GENOMIC DNA]</scope>
    <source>
        <strain evidence="1 2">8378wH8</strain>
    </source>
</reference>
<gene>
    <name evidence="1" type="ORF">GP965_23335</name>
</gene>
<dbReference type="EMBL" id="WTRC01000592">
    <property type="protein sequence ID" value="MWT23816.1"/>
    <property type="molecule type" value="Genomic_DNA"/>
</dbReference>
<dbReference type="RefSeq" id="WP_102770647.1">
    <property type="nucleotide sequence ID" value="NZ_JABGLV010000023.1"/>
</dbReference>
<dbReference type="AlphaFoldDB" id="A0A8T6A1N2"/>
<accession>A0A8T6A1N2</accession>
<evidence type="ECO:0000313" key="2">
    <source>
        <dbReference type="Proteomes" id="UP000462410"/>
    </source>
</evidence>
<protein>
    <submittedName>
        <fullName evidence="1">Uncharacterized protein</fullName>
    </submittedName>
</protein>